<dbReference type="Pfam" id="PF13516">
    <property type="entry name" value="LRR_6"/>
    <property type="match status" value="3"/>
</dbReference>
<gene>
    <name evidence="2" type="ORF">CDL15_Pgr028017</name>
</gene>
<feature type="region of interest" description="Disordered" evidence="1">
    <location>
        <begin position="485"/>
        <end position="510"/>
    </location>
</feature>
<dbReference type="SMART" id="SM00367">
    <property type="entry name" value="LRR_CC"/>
    <property type="match status" value="7"/>
</dbReference>
<dbReference type="SUPFAM" id="SSF52047">
    <property type="entry name" value="RNI-like"/>
    <property type="match status" value="2"/>
</dbReference>
<accession>A0A218XKB9</accession>
<evidence type="ECO:0008006" key="4">
    <source>
        <dbReference type="Google" id="ProtNLM"/>
    </source>
</evidence>
<dbReference type="AlphaFoldDB" id="A0A218XKB9"/>
<name>A0A218XKB9_PUNGR</name>
<dbReference type="PANTHER" id="PTHR12904">
    <property type="match status" value="1"/>
</dbReference>
<reference evidence="3" key="1">
    <citation type="journal article" date="2017" name="Plant J.">
        <title>The pomegranate (Punica granatum L.) genome and the genomics of punicalagin biosynthesis.</title>
        <authorList>
            <person name="Qin G."/>
            <person name="Xu C."/>
            <person name="Ming R."/>
            <person name="Tang H."/>
            <person name="Guyot R."/>
            <person name="Kramer E.M."/>
            <person name="Hu Y."/>
            <person name="Yi X."/>
            <person name="Qi Y."/>
            <person name="Xu X."/>
            <person name="Gao Z."/>
            <person name="Pan H."/>
            <person name="Jian J."/>
            <person name="Tian Y."/>
            <person name="Yue Z."/>
            <person name="Xu Y."/>
        </authorList>
    </citation>
    <scope>NUCLEOTIDE SEQUENCE [LARGE SCALE GENOMIC DNA]</scope>
    <source>
        <strain evidence="3">cv. Dabenzi</strain>
    </source>
</reference>
<organism evidence="2 3">
    <name type="scientific">Punica granatum</name>
    <name type="common">Pomegranate</name>
    <dbReference type="NCBI Taxonomy" id="22663"/>
    <lineage>
        <taxon>Eukaryota</taxon>
        <taxon>Viridiplantae</taxon>
        <taxon>Streptophyta</taxon>
        <taxon>Embryophyta</taxon>
        <taxon>Tracheophyta</taxon>
        <taxon>Spermatophyta</taxon>
        <taxon>Magnoliopsida</taxon>
        <taxon>eudicotyledons</taxon>
        <taxon>Gunneridae</taxon>
        <taxon>Pentapetalae</taxon>
        <taxon>rosids</taxon>
        <taxon>malvids</taxon>
        <taxon>Myrtales</taxon>
        <taxon>Lythraceae</taxon>
        <taxon>Punica</taxon>
    </lineage>
</organism>
<protein>
    <recommendedName>
        <fullName evidence="4">F-box/LRR-repeat protein 14</fullName>
    </recommendedName>
</protein>
<dbReference type="InterPro" id="IPR001611">
    <property type="entry name" value="Leu-rich_rpt"/>
</dbReference>
<dbReference type="Gene3D" id="3.80.10.10">
    <property type="entry name" value="Ribonuclease Inhibitor"/>
    <property type="match status" value="3"/>
</dbReference>
<dbReference type="Proteomes" id="UP000197138">
    <property type="component" value="Unassembled WGS sequence"/>
</dbReference>
<comment type="caution">
    <text evidence="2">The sequence shown here is derived from an EMBL/GenBank/DDBJ whole genome shotgun (WGS) entry which is preliminary data.</text>
</comment>
<dbReference type="InterPro" id="IPR032675">
    <property type="entry name" value="LRR_dom_sf"/>
</dbReference>
<dbReference type="EMBL" id="MTKT01001287">
    <property type="protein sequence ID" value="OWM85230.1"/>
    <property type="molecule type" value="Genomic_DNA"/>
</dbReference>
<sequence length="556" mass="61758">MELDSVLVRLCIESACSSRDSVERWRMQRRTLQRLPPQLASALLRRLLQRRLLSPSLLEAFKYCVDEVDLRGETSVDAEWMAYLGGFRYLHYLNVADCHRVTSSALWPIAGMTHLKELDLTRCVKFTDAGIKHLLSISTLEKLFLSETHLTAAGVALLASLSNLSVLDLGGLPVTDQALRSLQVLTKLQCLDLWGSKVSDNGVAALQMFPKLSYLNLAWTKLRIAGATLENEAEAFEHIEKSFLTCLDAARSSLSRFGFLSCMVGLKYLDLSSTGLGDESVEHIARIGMNLRNLNLSNTRVSSAGVEALAGCVPNLENLSLSYTQIDDFAVLYISTMPALKAIDLSHTSIKGFIPKVGDESDQALSLTALESHHLEKLNLENTLVEDDSLFPLSKLQQLRQLSLRNCSLTDISLHRLSPLTELKSLCFCDVVLTNHGLDSFKPPATLEMLDIRGCWLLTEDAISSFHEKYPQVVVRHELVPVLPQESESSSSCTPPSRITSKSKQVTSQTPEKLQLSANFLDQRLKYNREELLALRYSSLSLAPNNGDNVPKIQLD</sequence>
<dbReference type="InterPro" id="IPR051341">
    <property type="entry name" value="Zyg-11_UBL_adapter"/>
</dbReference>
<evidence type="ECO:0000313" key="2">
    <source>
        <dbReference type="EMBL" id="OWM85230.1"/>
    </source>
</evidence>
<proteinExistence type="predicted"/>
<dbReference type="InterPro" id="IPR006553">
    <property type="entry name" value="Leu-rich_rpt_Cys-con_subtyp"/>
</dbReference>
<evidence type="ECO:0000313" key="3">
    <source>
        <dbReference type="Proteomes" id="UP000197138"/>
    </source>
</evidence>
<feature type="compositionally biased region" description="Polar residues" evidence="1">
    <location>
        <begin position="493"/>
        <end position="510"/>
    </location>
</feature>
<dbReference type="PANTHER" id="PTHR12904:SF23">
    <property type="entry name" value="PROTEIN ZER-1 HOMOLOG"/>
    <property type="match status" value="1"/>
</dbReference>
<evidence type="ECO:0000256" key="1">
    <source>
        <dbReference type="SAM" id="MobiDB-lite"/>
    </source>
</evidence>